<dbReference type="AlphaFoldDB" id="A0AAF0F202"/>
<feature type="region of interest" description="Disordered" evidence="1">
    <location>
        <begin position="587"/>
        <end position="614"/>
    </location>
</feature>
<feature type="compositionally biased region" description="Basic and acidic residues" evidence="1">
    <location>
        <begin position="410"/>
        <end position="423"/>
    </location>
</feature>
<sequence length="614" mass="66892">MEAMQMTPPGHSHAGLGLGRAPPLRSNTTPTTGFDSLQELLEREGYKETRIVTPAPKAPVVMSIDDADELPDEGQKPDGYPDIQAWMKGMMASQAQDTAHPDVHYDPPQRRVLKSSKSEVALRSIPRRRSVIWDASRAYRSGVPPMPEPKAAPAIPGAASLSFLASPAAPVVSKEDAVVHCDEEPKAPSRALRRSKSQDLLQKTLRGRSSTKSLRPQPPVCSCGRGAARSAMRWRKAAANVEPRYHAHDCPVRLTWEASTDEPVPPAPPTLMVSTPRGVSAPKQLGLSERDYEPSDMQLLFRHLPQPRLDLVKRATIAGLYGLFHAPETISEQHLLGPPSRRRSPRKRAPRTVSVPHLRSLDGLRTPSGSRRRVRSASERIHALKESVDERTATDAAPHSEKQPYAMLSKFDDATHPMSPDKENQEDDVLMQSPTMQRALSRSRSRSIAAFGEERPVLGVSDAAQRSVLGSNAPAPPLPQSLPLAPSALPMAFREPKNAPQLRPKLDVRKPSKTRPAPSHSPPKPNVLGTRTGFSDPSEARTLRRAQSSKVLRPQRKPSTAALGLGLALPSGGAPALFFDNKVHCSYSSASSSEGMPEHRTRQNIPPVPPIPKA</sequence>
<organism evidence="2 3">
    <name type="scientific">Malassezia japonica</name>
    <dbReference type="NCBI Taxonomy" id="223818"/>
    <lineage>
        <taxon>Eukaryota</taxon>
        <taxon>Fungi</taxon>
        <taxon>Dikarya</taxon>
        <taxon>Basidiomycota</taxon>
        <taxon>Ustilaginomycotina</taxon>
        <taxon>Malasseziomycetes</taxon>
        <taxon>Malasseziales</taxon>
        <taxon>Malasseziaceae</taxon>
        <taxon>Malassezia</taxon>
    </lineage>
</organism>
<feature type="compositionally biased region" description="Basic residues" evidence="1">
    <location>
        <begin position="340"/>
        <end position="350"/>
    </location>
</feature>
<feature type="region of interest" description="Disordered" evidence="1">
    <location>
        <begin position="1"/>
        <end position="36"/>
    </location>
</feature>
<dbReference type="RefSeq" id="XP_060121959.1">
    <property type="nucleotide sequence ID" value="XM_060265976.1"/>
</dbReference>
<evidence type="ECO:0000256" key="1">
    <source>
        <dbReference type="SAM" id="MobiDB-lite"/>
    </source>
</evidence>
<feature type="region of interest" description="Disordered" evidence="1">
    <location>
        <begin position="332"/>
        <end position="444"/>
    </location>
</feature>
<dbReference type="GeneID" id="85225681"/>
<dbReference type="EMBL" id="CP119960">
    <property type="protein sequence ID" value="WFD39062.1"/>
    <property type="molecule type" value="Genomic_DNA"/>
</dbReference>
<feature type="region of interest" description="Disordered" evidence="1">
    <location>
        <begin position="495"/>
        <end position="557"/>
    </location>
</feature>
<dbReference type="Proteomes" id="UP001217754">
    <property type="component" value="Chromosome 3"/>
</dbReference>
<feature type="compositionally biased region" description="Basic and acidic residues" evidence="1">
    <location>
        <begin position="376"/>
        <end position="402"/>
    </location>
</feature>
<feature type="region of interest" description="Disordered" evidence="1">
    <location>
        <begin position="259"/>
        <end position="281"/>
    </location>
</feature>
<proteinExistence type="predicted"/>
<feature type="compositionally biased region" description="Polar residues" evidence="1">
    <location>
        <begin position="25"/>
        <end position="35"/>
    </location>
</feature>
<keyword evidence="3" id="KW-1185">Reference proteome</keyword>
<gene>
    <name evidence="2" type="ORF">MJAP1_002032</name>
</gene>
<feature type="region of interest" description="Disordered" evidence="1">
    <location>
        <begin position="184"/>
        <end position="222"/>
    </location>
</feature>
<protein>
    <submittedName>
        <fullName evidence="2">Uncharacterized protein</fullName>
    </submittedName>
</protein>
<name>A0AAF0F202_9BASI</name>
<evidence type="ECO:0000313" key="3">
    <source>
        <dbReference type="Proteomes" id="UP001217754"/>
    </source>
</evidence>
<accession>A0AAF0F202</accession>
<evidence type="ECO:0000313" key="2">
    <source>
        <dbReference type="EMBL" id="WFD39062.1"/>
    </source>
</evidence>
<reference evidence="2" key="1">
    <citation type="submission" date="2023-03" db="EMBL/GenBank/DDBJ databases">
        <title>Mating type loci evolution in Malassezia.</title>
        <authorList>
            <person name="Coelho M.A."/>
        </authorList>
    </citation>
    <scope>NUCLEOTIDE SEQUENCE</scope>
    <source>
        <strain evidence="2">CBS 9431</strain>
    </source>
</reference>